<dbReference type="Proteomes" id="UP000789739">
    <property type="component" value="Unassembled WGS sequence"/>
</dbReference>
<keyword evidence="7" id="KW-0051">Antiviral defense</keyword>
<dbReference type="NCBIfam" id="NF038283">
    <property type="entry name" value="viperin_w_prok"/>
    <property type="match status" value="1"/>
</dbReference>
<dbReference type="PANTHER" id="PTHR21339">
    <property type="entry name" value="RADICAL S-ADENOSYL METHIONINE DOMAIN-CONTAINING PROTEIN 2"/>
    <property type="match status" value="1"/>
</dbReference>
<keyword evidence="10" id="KW-1185">Reference proteome</keyword>
<evidence type="ECO:0000256" key="6">
    <source>
        <dbReference type="ARBA" id="ARBA00023014"/>
    </source>
</evidence>
<dbReference type="Pfam" id="PF04055">
    <property type="entry name" value="Radical_SAM"/>
    <property type="match status" value="1"/>
</dbReference>
<gene>
    <name evidence="9" type="ORF">PBRASI_LOCUS5428</name>
</gene>
<evidence type="ECO:0000256" key="5">
    <source>
        <dbReference type="ARBA" id="ARBA00023004"/>
    </source>
</evidence>
<dbReference type="EMBL" id="CAJVPI010000632">
    <property type="protein sequence ID" value="CAG8557768.1"/>
    <property type="molecule type" value="Genomic_DNA"/>
</dbReference>
<evidence type="ECO:0000256" key="2">
    <source>
        <dbReference type="ARBA" id="ARBA00022485"/>
    </source>
</evidence>
<dbReference type="SUPFAM" id="SSF102114">
    <property type="entry name" value="Radical SAM enzymes"/>
    <property type="match status" value="1"/>
</dbReference>
<keyword evidence="3" id="KW-0949">S-adenosyl-L-methionine</keyword>
<comment type="caution">
    <text evidence="9">The sequence shown here is derived from an EMBL/GenBank/DDBJ whole genome shotgun (WGS) entry which is preliminary data.</text>
</comment>
<feature type="domain" description="Radical SAM core" evidence="8">
    <location>
        <begin position="3"/>
        <end position="111"/>
    </location>
</feature>
<reference evidence="9" key="1">
    <citation type="submission" date="2021-06" db="EMBL/GenBank/DDBJ databases">
        <authorList>
            <person name="Kallberg Y."/>
            <person name="Tangrot J."/>
            <person name="Rosling A."/>
        </authorList>
    </citation>
    <scope>NUCLEOTIDE SEQUENCE</scope>
    <source>
        <strain evidence="9">BR232B</strain>
    </source>
</reference>
<evidence type="ECO:0000256" key="1">
    <source>
        <dbReference type="ARBA" id="ARBA00001966"/>
    </source>
</evidence>
<dbReference type="Gene3D" id="3.20.20.70">
    <property type="entry name" value="Aldolase class I"/>
    <property type="match status" value="1"/>
</dbReference>
<name>A0A9N9FU61_9GLOM</name>
<dbReference type="GO" id="GO:0051539">
    <property type="term" value="F:4 iron, 4 sulfur cluster binding"/>
    <property type="evidence" value="ECO:0007669"/>
    <property type="project" value="UniProtKB-KW"/>
</dbReference>
<dbReference type="OrthoDB" id="549750at2759"/>
<evidence type="ECO:0000256" key="3">
    <source>
        <dbReference type="ARBA" id="ARBA00022691"/>
    </source>
</evidence>
<dbReference type="InterPro" id="IPR058240">
    <property type="entry name" value="rSAM_sf"/>
</dbReference>
<evidence type="ECO:0000259" key="8">
    <source>
        <dbReference type="Pfam" id="PF04055"/>
    </source>
</evidence>
<dbReference type="GO" id="GO:0003824">
    <property type="term" value="F:catalytic activity"/>
    <property type="evidence" value="ECO:0007669"/>
    <property type="project" value="InterPro"/>
</dbReference>
<evidence type="ECO:0000313" key="9">
    <source>
        <dbReference type="EMBL" id="CAG8557768.1"/>
    </source>
</evidence>
<keyword evidence="2" id="KW-0004">4Fe-4S</keyword>
<dbReference type="InterPro" id="IPR051196">
    <property type="entry name" value="RSAD2/Viperin_antiviral"/>
</dbReference>
<proteinExistence type="predicted"/>
<dbReference type="GO" id="GO:0051607">
    <property type="term" value="P:defense response to virus"/>
    <property type="evidence" value="ECO:0007669"/>
    <property type="project" value="UniProtKB-KW"/>
</dbReference>
<keyword evidence="6" id="KW-0411">Iron-sulfur</keyword>
<keyword evidence="4" id="KW-0479">Metal-binding</keyword>
<keyword evidence="5" id="KW-0408">Iron</keyword>
<dbReference type="CDD" id="cd01335">
    <property type="entry name" value="Radical_SAM"/>
    <property type="match status" value="1"/>
</dbReference>
<dbReference type="AlphaFoldDB" id="A0A9N9FU61"/>
<accession>A0A9N9FU61</accession>
<evidence type="ECO:0000256" key="4">
    <source>
        <dbReference type="ARBA" id="ARBA00022723"/>
    </source>
</evidence>
<dbReference type="InterPro" id="IPR007197">
    <property type="entry name" value="rSAM"/>
</dbReference>
<dbReference type="InterPro" id="IPR013785">
    <property type="entry name" value="Aldolase_TIM"/>
</dbReference>
<evidence type="ECO:0000256" key="7">
    <source>
        <dbReference type="ARBA" id="ARBA00023118"/>
    </source>
</evidence>
<organism evidence="9 10">
    <name type="scientific">Paraglomus brasilianum</name>
    <dbReference type="NCBI Taxonomy" id="144538"/>
    <lineage>
        <taxon>Eukaryota</taxon>
        <taxon>Fungi</taxon>
        <taxon>Fungi incertae sedis</taxon>
        <taxon>Mucoromycota</taxon>
        <taxon>Glomeromycotina</taxon>
        <taxon>Glomeromycetes</taxon>
        <taxon>Paraglomerales</taxon>
        <taxon>Paraglomeraceae</taxon>
        <taxon>Paraglomus</taxon>
    </lineage>
</organism>
<protein>
    <submittedName>
        <fullName evidence="9">136_t:CDS:1</fullName>
    </submittedName>
</protein>
<dbReference type="PANTHER" id="PTHR21339:SF0">
    <property type="entry name" value="S-ADENOSYLMETHIONINE-DEPENDENT NUCLEOTIDE DEHYDRATASE RSAD2"/>
    <property type="match status" value="1"/>
</dbReference>
<sequence length="250" mass="29087">MKKLNFSGGEPFLKPKYLAELLQYSKTELQLESVSIVSNGSKIERKFLEKYKAYVDILAISCDSFNERTNQKIGRGKGTHVHKITQISQWCQEYGIKFKLNTVVNKYNWEEDMNVHIEHLRPFRWKCFQVLILENENGGNNTLRDAREFVITHNEFQSFIDRHQQHTCIVPEPNNVMMNSYLILDEHLCFLNCTDNDKRPSDSLLHVDIQTALKQAGWDQCAFVKRSGVYAWSKNNNSCGSASSDNRLDW</sequence>
<dbReference type="GO" id="GO:0046872">
    <property type="term" value="F:metal ion binding"/>
    <property type="evidence" value="ECO:0007669"/>
    <property type="project" value="UniProtKB-KW"/>
</dbReference>
<comment type="cofactor">
    <cofactor evidence="1">
        <name>[4Fe-4S] cluster</name>
        <dbReference type="ChEBI" id="CHEBI:49883"/>
    </cofactor>
</comment>
<evidence type="ECO:0000313" key="10">
    <source>
        <dbReference type="Proteomes" id="UP000789739"/>
    </source>
</evidence>